<reference evidence="3" key="1">
    <citation type="submission" date="2021-06" db="EMBL/GenBank/DDBJ databases">
        <authorList>
            <person name="Kallberg Y."/>
            <person name="Tangrot J."/>
            <person name="Rosling A."/>
        </authorList>
    </citation>
    <scope>NUCLEOTIDE SEQUENCE</scope>
    <source>
        <strain evidence="3">FL966</strain>
    </source>
</reference>
<dbReference type="InterPro" id="IPR006600">
    <property type="entry name" value="HTH_CenpB_DNA-bd_dom"/>
</dbReference>
<proteinExistence type="predicted"/>
<evidence type="ECO:0000313" key="4">
    <source>
        <dbReference type="Proteomes" id="UP000789759"/>
    </source>
</evidence>
<dbReference type="Pfam" id="PF03221">
    <property type="entry name" value="HTH_Tnp_Tc5"/>
    <property type="match status" value="1"/>
</dbReference>
<evidence type="ECO:0000256" key="1">
    <source>
        <dbReference type="ARBA" id="ARBA00023125"/>
    </source>
</evidence>
<keyword evidence="4" id="KW-1185">Reference proteome</keyword>
<feature type="domain" description="HTH CENPB-type" evidence="2">
    <location>
        <begin position="76"/>
        <end position="111"/>
    </location>
</feature>
<protein>
    <submittedName>
        <fullName evidence="3">10290_t:CDS:1</fullName>
    </submittedName>
</protein>
<dbReference type="SUPFAM" id="SSF46689">
    <property type="entry name" value="Homeodomain-like"/>
    <property type="match status" value="1"/>
</dbReference>
<accession>A0A9N9C704</accession>
<evidence type="ECO:0000313" key="3">
    <source>
        <dbReference type="EMBL" id="CAG8591306.1"/>
    </source>
</evidence>
<dbReference type="GO" id="GO:0003677">
    <property type="term" value="F:DNA binding"/>
    <property type="evidence" value="ECO:0007669"/>
    <property type="project" value="UniProtKB-KW"/>
</dbReference>
<dbReference type="AlphaFoldDB" id="A0A9N9C704"/>
<keyword evidence="1" id="KW-0238">DNA-binding</keyword>
<dbReference type="Gene3D" id="1.10.10.60">
    <property type="entry name" value="Homeodomain-like"/>
    <property type="match status" value="2"/>
</dbReference>
<gene>
    <name evidence="3" type="ORF">CPELLU_LOCUS6545</name>
</gene>
<name>A0A9N9C704_9GLOM</name>
<organism evidence="3 4">
    <name type="scientific">Cetraspora pellucida</name>
    <dbReference type="NCBI Taxonomy" id="1433469"/>
    <lineage>
        <taxon>Eukaryota</taxon>
        <taxon>Fungi</taxon>
        <taxon>Fungi incertae sedis</taxon>
        <taxon>Mucoromycota</taxon>
        <taxon>Glomeromycotina</taxon>
        <taxon>Glomeromycetes</taxon>
        <taxon>Diversisporales</taxon>
        <taxon>Gigasporaceae</taxon>
        <taxon>Cetraspora</taxon>
    </lineage>
</organism>
<dbReference type="OrthoDB" id="2433378at2759"/>
<evidence type="ECO:0000259" key="2">
    <source>
        <dbReference type="Pfam" id="PF03221"/>
    </source>
</evidence>
<sequence length="200" mass="23322">MSSNKCKNKTTLTNKQKQKIIMYKNQNSNITHVELVDWIKNKFNLDIYSIAIRCLIKNKDDIESNLSKKRQKTVQFPELKNALLEWVLQNQEKIRLSNAILIEKAKSFAQILNLFNSDLKFLQGEEASVDKSVIAVAIPQLNKILKEYNLKDICNINETRLFYYLEPNTILANYTKILPNVQDNKELTINDNDDNLMKEL</sequence>
<dbReference type="InterPro" id="IPR009057">
    <property type="entry name" value="Homeodomain-like_sf"/>
</dbReference>
<dbReference type="Proteomes" id="UP000789759">
    <property type="component" value="Unassembled WGS sequence"/>
</dbReference>
<dbReference type="EMBL" id="CAJVQA010004108">
    <property type="protein sequence ID" value="CAG8591306.1"/>
    <property type="molecule type" value="Genomic_DNA"/>
</dbReference>
<comment type="caution">
    <text evidence="3">The sequence shown here is derived from an EMBL/GenBank/DDBJ whole genome shotgun (WGS) entry which is preliminary data.</text>
</comment>